<dbReference type="GO" id="GO:0008395">
    <property type="term" value="F:steroid hydroxylase activity"/>
    <property type="evidence" value="ECO:0007669"/>
    <property type="project" value="TreeGrafter"/>
</dbReference>
<dbReference type="InterPro" id="IPR036396">
    <property type="entry name" value="Cyt_P450_sf"/>
</dbReference>
<keyword evidence="4 6" id="KW-0479">Metal-binding</keyword>
<dbReference type="GO" id="GO:0020037">
    <property type="term" value="F:heme binding"/>
    <property type="evidence" value="ECO:0007669"/>
    <property type="project" value="InterPro"/>
</dbReference>
<dbReference type="GO" id="GO:0016705">
    <property type="term" value="F:oxidoreductase activity, acting on paired donors, with incorporation or reduction of molecular oxygen"/>
    <property type="evidence" value="ECO:0007669"/>
    <property type="project" value="InterPro"/>
</dbReference>
<evidence type="ECO:0000256" key="6">
    <source>
        <dbReference type="PIRSR" id="PIRSR602403-1"/>
    </source>
</evidence>
<dbReference type="PANTHER" id="PTHR24304:SF2">
    <property type="entry name" value="24-HYDROXYCHOLESTEROL 7-ALPHA-HYDROXYLASE"/>
    <property type="match status" value="1"/>
</dbReference>
<dbReference type="InterPro" id="IPR001128">
    <property type="entry name" value="Cyt_P450"/>
</dbReference>
<keyword evidence="8" id="KW-1185">Reference proteome</keyword>
<dbReference type="Pfam" id="PF00067">
    <property type="entry name" value="p450"/>
    <property type="match status" value="1"/>
</dbReference>
<keyword evidence="3 6" id="KW-0349">Heme</keyword>
<dbReference type="GO" id="GO:0005506">
    <property type="term" value="F:iron ion binding"/>
    <property type="evidence" value="ECO:0007669"/>
    <property type="project" value="InterPro"/>
</dbReference>
<dbReference type="Gene3D" id="1.10.630.10">
    <property type="entry name" value="Cytochrome P450"/>
    <property type="match status" value="1"/>
</dbReference>
<sequence>MVHSNFFRQPVPVRVKILNQEFHVVQGAENIKALFKNSWICTSTVFIKFALGYAFGLPAKPLALYDRDDSGGGAEPHPGSKVKPENRIEYLEHQSMTRFLEGPGLQPFWLRFASDITQRLHDLHHRTASEFHSEPDLMQLFGDESIISAVNALCGPHLLRLNPTFLHDFWVFDRNLQTYMRGTPWIFAPKAFASRKRVLDAVRTWQQYARENFVDSAIGPDGDDPYWGSSFFRERQKMFLSMDGFDEDAIASPDFGAIWATRNALTASSWMIYELYRDPQLLCQVRSEVATCISSRENGRISFDINMLLKLPLLQAVYAETLRLRMHFYVIRMPDRLDMNIRDWIIPKRKVIVTSTTVAHRDPRAWDTGSENEHPVDTFWPGRFLKRAPDSKSGPIFSTKDLEGSWIPYGGGPRQCPGRHFAKRQILLTSALIISLFDCELLGAGQNLEEDLSLSGFGGGISHPAGKVPVRMRRRDIAPSS</sequence>
<dbReference type="InterPro" id="IPR050529">
    <property type="entry name" value="CYP450_sterol_14alpha_dmase"/>
</dbReference>
<proteinExistence type="inferred from homology"/>
<evidence type="ECO:0000313" key="8">
    <source>
        <dbReference type="Proteomes" id="UP000240883"/>
    </source>
</evidence>
<evidence type="ECO:0000256" key="4">
    <source>
        <dbReference type="ARBA" id="ARBA00022723"/>
    </source>
</evidence>
<comment type="similarity">
    <text evidence="2">Belongs to the cytochrome P450 family.</text>
</comment>
<dbReference type="CDD" id="cd11040">
    <property type="entry name" value="CYP7_CYP8-like"/>
    <property type="match status" value="1"/>
</dbReference>
<dbReference type="AlphaFoldDB" id="A0A2T2N802"/>
<evidence type="ECO:0000313" key="7">
    <source>
        <dbReference type="EMBL" id="PSN61591.1"/>
    </source>
</evidence>
<evidence type="ECO:0000256" key="2">
    <source>
        <dbReference type="ARBA" id="ARBA00010617"/>
    </source>
</evidence>
<evidence type="ECO:0000256" key="5">
    <source>
        <dbReference type="ARBA" id="ARBA00023004"/>
    </source>
</evidence>
<evidence type="ECO:0000256" key="3">
    <source>
        <dbReference type="ARBA" id="ARBA00022617"/>
    </source>
</evidence>
<evidence type="ECO:0000256" key="1">
    <source>
        <dbReference type="ARBA" id="ARBA00001971"/>
    </source>
</evidence>
<dbReference type="EMBL" id="KZ678143">
    <property type="protein sequence ID" value="PSN61591.1"/>
    <property type="molecule type" value="Genomic_DNA"/>
</dbReference>
<dbReference type="STRING" id="1448308.A0A2T2N802"/>
<dbReference type="OrthoDB" id="3366823at2759"/>
<organism evidence="7 8">
    <name type="scientific">Corynespora cassiicola Philippines</name>
    <dbReference type="NCBI Taxonomy" id="1448308"/>
    <lineage>
        <taxon>Eukaryota</taxon>
        <taxon>Fungi</taxon>
        <taxon>Dikarya</taxon>
        <taxon>Ascomycota</taxon>
        <taxon>Pezizomycotina</taxon>
        <taxon>Dothideomycetes</taxon>
        <taxon>Pleosporomycetidae</taxon>
        <taxon>Pleosporales</taxon>
        <taxon>Corynesporascaceae</taxon>
        <taxon>Corynespora</taxon>
    </lineage>
</organism>
<dbReference type="PANTHER" id="PTHR24304">
    <property type="entry name" value="CYTOCHROME P450 FAMILY 7"/>
    <property type="match status" value="1"/>
</dbReference>
<dbReference type="SUPFAM" id="SSF48264">
    <property type="entry name" value="Cytochrome P450"/>
    <property type="match status" value="1"/>
</dbReference>
<dbReference type="Proteomes" id="UP000240883">
    <property type="component" value="Unassembled WGS sequence"/>
</dbReference>
<name>A0A2T2N802_CORCC</name>
<feature type="binding site" description="axial binding residue" evidence="6">
    <location>
        <position position="416"/>
    </location>
    <ligand>
        <name>heme</name>
        <dbReference type="ChEBI" id="CHEBI:30413"/>
    </ligand>
    <ligandPart>
        <name>Fe</name>
        <dbReference type="ChEBI" id="CHEBI:18248"/>
    </ligandPart>
</feature>
<keyword evidence="5 6" id="KW-0408">Iron</keyword>
<protein>
    <submittedName>
        <fullName evidence="7">Cytochrome P450</fullName>
    </submittedName>
</protein>
<accession>A0A2T2N802</accession>
<comment type="cofactor">
    <cofactor evidence="1 6">
        <name>heme</name>
        <dbReference type="ChEBI" id="CHEBI:30413"/>
    </cofactor>
</comment>
<reference evidence="7 8" key="1">
    <citation type="journal article" date="2018" name="Front. Microbiol.">
        <title>Genome-Wide Analysis of Corynespora cassiicola Leaf Fall Disease Putative Effectors.</title>
        <authorList>
            <person name="Lopez D."/>
            <person name="Ribeiro S."/>
            <person name="Label P."/>
            <person name="Fumanal B."/>
            <person name="Venisse J.S."/>
            <person name="Kohler A."/>
            <person name="de Oliveira R.R."/>
            <person name="Labutti K."/>
            <person name="Lipzen A."/>
            <person name="Lail K."/>
            <person name="Bauer D."/>
            <person name="Ohm R.A."/>
            <person name="Barry K.W."/>
            <person name="Spatafora J."/>
            <person name="Grigoriev I.V."/>
            <person name="Martin F.M."/>
            <person name="Pujade-Renaud V."/>
        </authorList>
    </citation>
    <scope>NUCLEOTIDE SEQUENCE [LARGE SCALE GENOMIC DNA]</scope>
    <source>
        <strain evidence="7 8">Philippines</strain>
    </source>
</reference>
<dbReference type="PRINTS" id="PR00465">
    <property type="entry name" value="EP450IV"/>
</dbReference>
<gene>
    <name evidence="7" type="ORF">BS50DRAFT_503687</name>
</gene>
<dbReference type="InterPro" id="IPR002403">
    <property type="entry name" value="Cyt_P450_E_grp-IV"/>
</dbReference>